<dbReference type="Gene3D" id="1.10.8.60">
    <property type="match status" value="1"/>
</dbReference>
<evidence type="ECO:0000256" key="11">
    <source>
        <dbReference type="ARBA" id="ARBA00023049"/>
    </source>
</evidence>
<dbReference type="RefSeq" id="WP_150442914.1">
    <property type="nucleotide sequence ID" value="NZ_VYKL01000065.1"/>
</dbReference>
<dbReference type="InterPro" id="IPR037219">
    <property type="entry name" value="Peptidase_M41-like"/>
</dbReference>
<dbReference type="HAMAP" id="MF_01458">
    <property type="entry name" value="FtsH"/>
    <property type="match status" value="1"/>
</dbReference>
<evidence type="ECO:0000256" key="3">
    <source>
        <dbReference type="ARBA" id="ARBA00022670"/>
    </source>
</evidence>
<dbReference type="FunFam" id="1.20.58.760:FF:000001">
    <property type="entry name" value="ATP-dependent zinc metalloprotease FtsH"/>
    <property type="match status" value="1"/>
</dbReference>
<dbReference type="GO" id="GO:0006508">
    <property type="term" value="P:proteolysis"/>
    <property type="evidence" value="ECO:0007669"/>
    <property type="project" value="UniProtKB-KW"/>
</dbReference>
<keyword evidence="5 14" id="KW-0479">Metal-binding</keyword>
<keyword evidence="11 14" id="KW-0482">Metalloprotease</keyword>
<feature type="binding site" evidence="14">
    <location>
        <begin position="202"/>
        <end position="209"/>
    </location>
    <ligand>
        <name>ATP</name>
        <dbReference type="ChEBI" id="CHEBI:30616"/>
    </ligand>
</feature>
<dbReference type="EC" id="3.4.24.-" evidence="14"/>
<dbReference type="GO" id="GO:0005886">
    <property type="term" value="C:plasma membrane"/>
    <property type="evidence" value="ECO:0007669"/>
    <property type="project" value="UniProtKB-SubCell"/>
</dbReference>
<dbReference type="InterPro" id="IPR041569">
    <property type="entry name" value="AAA_lid_3"/>
</dbReference>
<comment type="cofactor">
    <cofactor evidence="14">
        <name>Zn(2+)</name>
        <dbReference type="ChEBI" id="CHEBI:29105"/>
    </cofactor>
    <text evidence="14">Binds 1 zinc ion per subunit.</text>
</comment>
<feature type="active site" evidence="14">
    <location>
        <position position="425"/>
    </location>
</feature>
<reference evidence="18 19" key="1">
    <citation type="submission" date="2019-09" db="EMBL/GenBank/DDBJ databases">
        <title>Whole genome sequences of isolates from the Mars Exploration Rovers.</title>
        <authorList>
            <person name="Seuylemezian A."/>
            <person name="Vaishampayan P."/>
        </authorList>
    </citation>
    <scope>NUCLEOTIDE SEQUENCE [LARGE SCALE GENOMIC DNA]</scope>
    <source>
        <strain evidence="18 19">MER_TA_151</strain>
    </source>
</reference>
<dbReference type="GO" id="GO:0004176">
    <property type="term" value="F:ATP-dependent peptidase activity"/>
    <property type="evidence" value="ECO:0007669"/>
    <property type="project" value="InterPro"/>
</dbReference>
<feature type="binding site" evidence="14">
    <location>
        <position position="500"/>
    </location>
    <ligand>
        <name>Zn(2+)</name>
        <dbReference type="ChEBI" id="CHEBI:29105"/>
        <note>catalytic</note>
    </ligand>
</feature>
<evidence type="ECO:0000256" key="15">
    <source>
        <dbReference type="RuleBase" id="RU003651"/>
    </source>
</evidence>
<comment type="function">
    <text evidence="14">Acts as a processive, ATP-dependent zinc metallopeptidase for both cytoplasmic and membrane proteins. Plays a role in the quality control of integral membrane proteins.</text>
</comment>
<dbReference type="Pfam" id="PF00004">
    <property type="entry name" value="AAA"/>
    <property type="match status" value="1"/>
</dbReference>
<keyword evidence="7 14" id="KW-0378">Hydrolase</keyword>
<evidence type="ECO:0000256" key="8">
    <source>
        <dbReference type="ARBA" id="ARBA00022833"/>
    </source>
</evidence>
<feature type="domain" description="AAA+ ATPase" evidence="17">
    <location>
        <begin position="194"/>
        <end position="333"/>
    </location>
</feature>
<evidence type="ECO:0000256" key="13">
    <source>
        <dbReference type="ARBA" id="ARBA00061570"/>
    </source>
</evidence>
<proteinExistence type="inferred from homology"/>
<dbReference type="GO" id="GO:0016887">
    <property type="term" value="F:ATP hydrolysis activity"/>
    <property type="evidence" value="ECO:0007669"/>
    <property type="project" value="UniProtKB-UniRule"/>
</dbReference>
<keyword evidence="8 14" id="KW-0862">Zinc</keyword>
<keyword evidence="6 14" id="KW-0547">Nucleotide-binding</keyword>
<dbReference type="PANTHER" id="PTHR23076">
    <property type="entry name" value="METALLOPROTEASE M41 FTSH"/>
    <property type="match status" value="1"/>
</dbReference>
<evidence type="ECO:0000256" key="12">
    <source>
        <dbReference type="ARBA" id="ARBA00023136"/>
    </source>
</evidence>
<dbReference type="GO" id="GO:0008270">
    <property type="term" value="F:zinc ion binding"/>
    <property type="evidence" value="ECO:0007669"/>
    <property type="project" value="UniProtKB-UniRule"/>
</dbReference>
<dbReference type="InterPro" id="IPR003593">
    <property type="entry name" value="AAA+_ATPase"/>
</dbReference>
<comment type="caution">
    <text evidence="18">The sequence shown here is derived from an EMBL/GenBank/DDBJ whole genome shotgun (WGS) entry which is preliminary data.</text>
</comment>
<keyword evidence="9 14" id="KW-0067">ATP-binding</keyword>
<dbReference type="SUPFAM" id="SSF52540">
    <property type="entry name" value="P-loop containing nucleoside triphosphate hydrolases"/>
    <property type="match status" value="1"/>
</dbReference>
<dbReference type="Pfam" id="PF06480">
    <property type="entry name" value="FtsH_ext"/>
    <property type="match status" value="1"/>
</dbReference>
<dbReference type="AlphaFoldDB" id="A0A5J5GUR7"/>
<evidence type="ECO:0000256" key="14">
    <source>
        <dbReference type="HAMAP-Rule" id="MF_01458"/>
    </source>
</evidence>
<comment type="subunit">
    <text evidence="14">Homohexamer.</text>
</comment>
<feature type="transmembrane region" description="Helical" evidence="14">
    <location>
        <begin position="110"/>
        <end position="131"/>
    </location>
</feature>
<keyword evidence="19" id="KW-1185">Reference proteome</keyword>
<dbReference type="Proteomes" id="UP000326671">
    <property type="component" value="Unassembled WGS sequence"/>
</dbReference>
<dbReference type="Pfam" id="PF01434">
    <property type="entry name" value="Peptidase_M41"/>
    <property type="match status" value="1"/>
</dbReference>
<feature type="transmembrane region" description="Helical" evidence="14">
    <location>
        <begin position="9"/>
        <end position="27"/>
    </location>
</feature>
<feature type="region of interest" description="Disordered" evidence="16">
    <location>
        <begin position="623"/>
        <end position="654"/>
    </location>
</feature>
<accession>A0A5J5GUR7</accession>
<protein>
    <recommendedName>
        <fullName evidence="14">ATP-dependent zinc metalloprotease FtsH</fullName>
        <ecNumber evidence="14">3.4.24.-</ecNumber>
    </recommendedName>
</protein>
<comment type="similarity">
    <text evidence="15">Belongs to the AAA ATPase family.</text>
</comment>
<evidence type="ECO:0000259" key="17">
    <source>
        <dbReference type="SMART" id="SM00382"/>
    </source>
</evidence>
<evidence type="ECO:0000256" key="1">
    <source>
        <dbReference type="ARBA" id="ARBA00004370"/>
    </source>
</evidence>
<dbReference type="InterPro" id="IPR011546">
    <property type="entry name" value="Pept_M41_FtsH_extracell"/>
</dbReference>
<evidence type="ECO:0000256" key="7">
    <source>
        <dbReference type="ARBA" id="ARBA00022801"/>
    </source>
</evidence>
<dbReference type="FunFam" id="3.40.50.300:FF:000001">
    <property type="entry name" value="ATP-dependent zinc metalloprotease FtsH"/>
    <property type="match status" value="1"/>
</dbReference>
<dbReference type="InterPro" id="IPR000642">
    <property type="entry name" value="Peptidase_M41"/>
</dbReference>
<evidence type="ECO:0000313" key="19">
    <source>
        <dbReference type="Proteomes" id="UP000326671"/>
    </source>
</evidence>
<comment type="subcellular location">
    <subcellularLocation>
        <location evidence="14">Cell membrane</location>
        <topology evidence="14">Multi-pass membrane protein</topology>
        <orientation evidence="14">Cytoplasmic side</orientation>
    </subcellularLocation>
    <subcellularLocation>
        <location evidence="1">Membrane</location>
    </subcellularLocation>
</comment>
<evidence type="ECO:0000256" key="5">
    <source>
        <dbReference type="ARBA" id="ARBA00022723"/>
    </source>
</evidence>
<dbReference type="GO" id="GO:0005524">
    <property type="term" value="F:ATP binding"/>
    <property type="evidence" value="ECO:0007669"/>
    <property type="project" value="UniProtKB-UniRule"/>
</dbReference>
<name>A0A5J5GUR7_9BACI</name>
<dbReference type="Pfam" id="PF17862">
    <property type="entry name" value="AAA_lid_3"/>
    <property type="match status" value="1"/>
</dbReference>
<organism evidence="18 19">
    <name type="scientific">Niallia endozanthoxylica</name>
    <dbReference type="NCBI Taxonomy" id="2036016"/>
    <lineage>
        <taxon>Bacteria</taxon>
        <taxon>Bacillati</taxon>
        <taxon>Bacillota</taxon>
        <taxon>Bacilli</taxon>
        <taxon>Bacillales</taxon>
        <taxon>Bacillaceae</taxon>
        <taxon>Niallia</taxon>
    </lineage>
</organism>
<evidence type="ECO:0000313" key="18">
    <source>
        <dbReference type="EMBL" id="KAA9011990.1"/>
    </source>
</evidence>
<dbReference type="EMBL" id="VYKL01000065">
    <property type="protein sequence ID" value="KAA9011990.1"/>
    <property type="molecule type" value="Genomic_DNA"/>
</dbReference>
<dbReference type="PROSITE" id="PS00674">
    <property type="entry name" value="AAA"/>
    <property type="match status" value="1"/>
</dbReference>
<sequence length="654" mass="72446">MNRIFRNTIFYLLIFLVIIGVVSFFNSGNQPTENMTYDTFIEHLENGDVTSLTTQPERGVLEVRGQLKGYEEGKYFITYVSNTDSEIERINSLAADLKLEKMPAKETSGWVTFFTSIIPFVIIFILFFFLLNQAQGGGSRVMNFGKSKAKLYSEDKKKVRFKDVAGADEEKQELVEVVEFLKDPRKFVELGARIPKGVLLVGPPGTGKTLLARATAGEAGVPFFSISGSDFVEMFVGVGASRVRDLFETAKKNAPCIIFIDEIDAVGRQRGAGLGGGHDEREQTLNQLLVEMDGFGGNEGIIIIAATNRADILDPALLRPGRFDRQITVDRPDVKGREAVLKVHARNKPLADEVNLKAIAQRTPGFSGADLENLLNEAALVAARRDKKKIDMLDIDEATDRVIAGPAKKSRVISEKERKIVAFHEAGHTVIGLMLDEAEIVQKVTIVPRGQAGGYAVMLPKEDRYFMTKPELLDKITGLLGGRVSEDIVFGEVSTGAHNDFQRATGIARRMVTEFGMSDKLGPLQFGQSQGGQVFLGRDFHNEQNYSDAIAYEIDLEIQRIIKECYEKAKKILTENRDKLDVIANTLLDVETLDAEQIKHLADHGTLPNRKVVDASTENVKVTISKKDDETGTEEKNLDAEKPAVQDENLDKRS</sequence>
<dbReference type="Gene3D" id="1.20.58.760">
    <property type="entry name" value="Peptidase M41"/>
    <property type="match status" value="1"/>
</dbReference>
<dbReference type="SMART" id="SM00382">
    <property type="entry name" value="AAA"/>
    <property type="match status" value="1"/>
</dbReference>
<dbReference type="GO" id="GO:0004222">
    <property type="term" value="F:metalloendopeptidase activity"/>
    <property type="evidence" value="ECO:0007669"/>
    <property type="project" value="InterPro"/>
</dbReference>
<keyword evidence="10 14" id="KW-1133">Transmembrane helix</keyword>
<dbReference type="CDD" id="cd19501">
    <property type="entry name" value="RecA-like_FtsH"/>
    <property type="match status" value="1"/>
</dbReference>
<dbReference type="Gene3D" id="3.40.50.300">
    <property type="entry name" value="P-loop containing nucleotide triphosphate hydrolases"/>
    <property type="match status" value="1"/>
</dbReference>
<evidence type="ECO:0000256" key="2">
    <source>
        <dbReference type="ARBA" id="ARBA00010044"/>
    </source>
</evidence>
<keyword evidence="3 14" id="KW-0645">Protease</keyword>
<dbReference type="FunFam" id="1.10.8.60:FF:000001">
    <property type="entry name" value="ATP-dependent zinc metalloprotease FtsH"/>
    <property type="match status" value="1"/>
</dbReference>
<feature type="compositionally biased region" description="Basic and acidic residues" evidence="16">
    <location>
        <begin position="625"/>
        <end position="654"/>
    </location>
</feature>
<comment type="similarity">
    <text evidence="2 14">In the C-terminal section; belongs to the peptidase M41 family.</text>
</comment>
<dbReference type="GO" id="GO:0030163">
    <property type="term" value="P:protein catabolic process"/>
    <property type="evidence" value="ECO:0007669"/>
    <property type="project" value="UniProtKB-UniRule"/>
</dbReference>
<evidence type="ECO:0000256" key="4">
    <source>
        <dbReference type="ARBA" id="ARBA00022692"/>
    </source>
</evidence>
<evidence type="ECO:0000256" key="16">
    <source>
        <dbReference type="SAM" id="MobiDB-lite"/>
    </source>
</evidence>
<dbReference type="InterPro" id="IPR005936">
    <property type="entry name" value="FtsH"/>
</dbReference>
<keyword evidence="14" id="KW-1003">Cell membrane</keyword>
<dbReference type="InterPro" id="IPR027417">
    <property type="entry name" value="P-loop_NTPase"/>
</dbReference>
<dbReference type="InterPro" id="IPR003960">
    <property type="entry name" value="ATPase_AAA_CS"/>
</dbReference>
<evidence type="ECO:0000256" key="9">
    <source>
        <dbReference type="ARBA" id="ARBA00022840"/>
    </source>
</evidence>
<dbReference type="NCBIfam" id="TIGR01241">
    <property type="entry name" value="FtsH_fam"/>
    <property type="match status" value="1"/>
</dbReference>
<keyword evidence="12 14" id="KW-0472">Membrane</keyword>
<evidence type="ECO:0000256" key="6">
    <source>
        <dbReference type="ARBA" id="ARBA00022741"/>
    </source>
</evidence>
<evidence type="ECO:0000256" key="10">
    <source>
        <dbReference type="ARBA" id="ARBA00022989"/>
    </source>
</evidence>
<dbReference type="SUPFAM" id="SSF140990">
    <property type="entry name" value="FtsH protease domain-like"/>
    <property type="match status" value="1"/>
</dbReference>
<keyword evidence="4 14" id="KW-0812">Transmembrane</keyword>
<dbReference type="InterPro" id="IPR003959">
    <property type="entry name" value="ATPase_AAA_core"/>
</dbReference>
<gene>
    <name evidence="14" type="primary">ftsH</name>
    <name evidence="18" type="ORF">F4V44_26165</name>
</gene>
<comment type="similarity">
    <text evidence="13 14">In the central section; belongs to the AAA ATPase family.</text>
</comment>
<feature type="binding site" evidence="14">
    <location>
        <position position="428"/>
    </location>
    <ligand>
        <name>Zn(2+)</name>
        <dbReference type="ChEBI" id="CHEBI:29105"/>
        <note>catalytic</note>
    </ligand>
</feature>
<dbReference type="OrthoDB" id="9809379at2"/>
<dbReference type="PANTHER" id="PTHR23076:SF113">
    <property type="entry name" value="ATP-DEPENDENT ZINC METALLOPROTEASE FTSH 1, CHLOROPLASTIC-RELATED"/>
    <property type="match status" value="1"/>
</dbReference>
<feature type="binding site" evidence="14">
    <location>
        <position position="424"/>
    </location>
    <ligand>
        <name>Zn(2+)</name>
        <dbReference type="ChEBI" id="CHEBI:29105"/>
        <note>catalytic</note>
    </ligand>
</feature>